<dbReference type="PANTHER" id="PTHR46323">
    <property type="entry name" value="BETA-GALACTOSIDASE"/>
    <property type="match status" value="1"/>
</dbReference>
<dbReference type="Pfam" id="PF00703">
    <property type="entry name" value="Glyco_hydro_2"/>
    <property type="match status" value="1"/>
</dbReference>
<dbReference type="PANTHER" id="PTHR46323:SF2">
    <property type="entry name" value="BETA-GALACTOSIDASE"/>
    <property type="match status" value="1"/>
</dbReference>
<dbReference type="PROSITE" id="PS51257">
    <property type="entry name" value="PROKAR_LIPOPROTEIN"/>
    <property type="match status" value="1"/>
</dbReference>
<dbReference type="InterPro" id="IPR006104">
    <property type="entry name" value="Glyco_hydro_2_N"/>
</dbReference>
<gene>
    <name evidence="10" type="ORF">ABS311_07640</name>
</gene>
<dbReference type="SUPFAM" id="SSF51445">
    <property type="entry name" value="(Trans)glycosidases"/>
    <property type="match status" value="1"/>
</dbReference>
<accession>A0ABV1RFN1</accession>
<comment type="caution">
    <text evidence="10">The sequence shown here is derived from an EMBL/GenBank/DDBJ whole genome shotgun (WGS) entry which is preliminary data.</text>
</comment>
<protein>
    <recommendedName>
        <fullName evidence="3 7">Beta-galactosidase</fullName>
        <ecNumber evidence="3 7">3.2.1.23</ecNumber>
    </recommendedName>
    <alternativeName>
        <fullName evidence="6 7">Lactase</fullName>
    </alternativeName>
</protein>
<dbReference type="Pfam" id="PF02837">
    <property type="entry name" value="Glyco_hydro_2_N"/>
    <property type="match status" value="1"/>
</dbReference>
<dbReference type="SUPFAM" id="SSF49785">
    <property type="entry name" value="Galactose-binding domain-like"/>
    <property type="match status" value="1"/>
</dbReference>
<dbReference type="Pfam" id="PF02929">
    <property type="entry name" value="Bgal_small_N"/>
    <property type="match status" value="1"/>
</dbReference>
<feature type="signal peptide" evidence="8">
    <location>
        <begin position="1"/>
        <end position="24"/>
    </location>
</feature>
<reference evidence="10 11" key="1">
    <citation type="submission" date="2024-06" db="EMBL/GenBank/DDBJ databases">
        <authorList>
            <person name="Chen R.Y."/>
        </authorList>
    </citation>
    <scope>NUCLEOTIDE SEQUENCE [LARGE SCALE GENOMIC DNA]</scope>
    <source>
        <strain evidence="10 11">D2</strain>
    </source>
</reference>
<dbReference type="Gene3D" id="3.20.20.80">
    <property type="entry name" value="Glycosidases"/>
    <property type="match status" value="1"/>
</dbReference>
<dbReference type="InterPro" id="IPR006101">
    <property type="entry name" value="Glyco_hydro_2"/>
</dbReference>
<dbReference type="InterPro" id="IPR036156">
    <property type="entry name" value="Beta-gal/glucu_dom_sf"/>
</dbReference>
<keyword evidence="11" id="KW-1185">Reference proteome</keyword>
<organism evidence="10 11">
    <name type="scientific">Catenovulum sediminis</name>
    <dbReference type="NCBI Taxonomy" id="1740262"/>
    <lineage>
        <taxon>Bacteria</taxon>
        <taxon>Pseudomonadati</taxon>
        <taxon>Pseudomonadota</taxon>
        <taxon>Gammaproteobacteria</taxon>
        <taxon>Alteromonadales</taxon>
        <taxon>Alteromonadaceae</taxon>
        <taxon>Catenovulum</taxon>
    </lineage>
</organism>
<dbReference type="InterPro" id="IPR011013">
    <property type="entry name" value="Gal_mutarotase_sf_dom"/>
</dbReference>
<dbReference type="SMART" id="SM01038">
    <property type="entry name" value="Bgal_small_N"/>
    <property type="match status" value="1"/>
</dbReference>
<sequence length="1082" mass="122378">MILTRNNIQQCILIALASMTTACAFSGEQSHQTGQITEHLEWENPEIFAQNKLPASATFYAYESATLAEQQRREASNYFTSLNGEWSFNFVKKPADRPVDFYQTDFDYSNWGSIKVPGNWELQGHGIPHYVNIDYVFPANQPFIPHEYNPVGSYIKTLTVPQSWQGKRVVLHFGAVNSAMYLWVNGQKVGYSQGSKLPAEFDITEHVKTGNNKIAIEVYRWSDGSYLEDQDAWSLSGIDREVYAYATPKTHIRDYTVTADLDDDFENGVFNLALEINSNEQQSRSNDANVSVTVSIKDGNALLLNKSASAQVNGQQIINLAGIIKDVQPWSAETPKLYDLTIEADMNGETQVIKQKIGFRHIEMQHGQFLVNGKAITIRGVNRHEHDPKSGKALSLESMIADIKLMKQLNVNAVRTSHYPNDERFYALADQYGLYVLDEANIESHEYMQIGNGQGNNNEEFQRKTFLGYQPEWQAAHIDRVTRMVERDKNHPSIIMWSLGNEAGLGTAFEKAAEWIKTNEPTRPVTYGGWGTVDGHSALDYVDVYTPMYDFMWEMKDWALSHPKQPMIQAEYAHAMGNSLGNLQEYWDLIYAYPQLQGGFIWDWVDQTLFKTNDKGQQIMAYGGDFGESPRADSDNFLANGVIQSDRTLNPHAWELKKVYQPIYFKAVDLDNLTFVLENHHNFTNASEYDYDWILAKNGQPVKQGQLTNIQAEAGKKQIFSPDFNQSIITSDAEYHITIRAKAKSGQIAFVETGDVVAWEQFALTEPIFSKVNNTSQNTPQNTAQNISENTALKLAHAEHSLDVHGHGFAVSFDKQSGQLASYQLQGNQLIQQGLKPNLWRVPTDNDVGANLQGKLKVWKQASGQQTLVSIDSAQTPHGHIEITTKQQLGDNDALFVTRYQINSHGEINIDADFYPQKWRMPMLPKVGMNIILNGDYKNIEWFGRGPHENYIDRNTSAAVAVYKSHVDEQYHDYSRPQETGNKTDVRWFRLSNNQGQGIEISGHQLLSMSALPMLNSDLEHDRKNVHLHGAEVEFKDLVNLNIDYKQMGVGGDNSWGALAQDAYQIPSGHYHYGFTIKPLKL</sequence>
<dbReference type="InterPro" id="IPR023232">
    <property type="entry name" value="Glyco_hydro_2_AS"/>
</dbReference>
<dbReference type="Pfam" id="PF02836">
    <property type="entry name" value="Glyco_hydro_2_C"/>
    <property type="match status" value="1"/>
</dbReference>
<dbReference type="Gene3D" id="2.60.120.260">
    <property type="entry name" value="Galactose-binding domain-like"/>
    <property type="match status" value="1"/>
</dbReference>
<dbReference type="PROSITE" id="PS00719">
    <property type="entry name" value="GLYCOSYL_HYDROL_F2_1"/>
    <property type="match status" value="1"/>
</dbReference>
<dbReference type="InterPro" id="IPR004199">
    <property type="entry name" value="B-gal_small/dom_5"/>
</dbReference>
<dbReference type="GO" id="GO:0016787">
    <property type="term" value="F:hydrolase activity"/>
    <property type="evidence" value="ECO:0007669"/>
    <property type="project" value="UniProtKB-KW"/>
</dbReference>
<dbReference type="InterPro" id="IPR014718">
    <property type="entry name" value="GH-type_carb-bd"/>
</dbReference>
<keyword evidence="8" id="KW-0732">Signal</keyword>
<keyword evidence="4 7" id="KW-0378">Hydrolase</keyword>
<evidence type="ECO:0000313" key="10">
    <source>
        <dbReference type="EMBL" id="MER2491753.1"/>
    </source>
</evidence>
<comment type="catalytic activity">
    <reaction evidence="1 7">
        <text>Hydrolysis of terminal non-reducing beta-D-galactose residues in beta-D-galactosides.</text>
        <dbReference type="EC" id="3.2.1.23"/>
    </reaction>
</comment>
<proteinExistence type="inferred from homology"/>
<dbReference type="Proteomes" id="UP001467690">
    <property type="component" value="Unassembled WGS sequence"/>
</dbReference>
<dbReference type="InterPro" id="IPR050347">
    <property type="entry name" value="Bact_Beta-galactosidase"/>
</dbReference>
<name>A0ABV1RFN1_9ALTE</name>
<dbReference type="InterPro" id="IPR017853">
    <property type="entry name" value="GH"/>
</dbReference>
<dbReference type="InterPro" id="IPR023230">
    <property type="entry name" value="Glyco_hydro_2_CS"/>
</dbReference>
<evidence type="ECO:0000256" key="4">
    <source>
        <dbReference type="ARBA" id="ARBA00022801"/>
    </source>
</evidence>
<evidence type="ECO:0000256" key="3">
    <source>
        <dbReference type="ARBA" id="ARBA00012756"/>
    </source>
</evidence>
<dbReference type="InterPro" id="IPR008979">
    <property type="entry name" value="Galactose-bd-like_sf"/>
</dbReference>
<dbReference type="PRINTS" id="PR00132">
    <property type="entry name" value="GLHYDRLASE2"/>
</dbReference>
<evidence type="ECO:0000256" key="8">
    <source>
        <dbReference type="SAM" id="SignalP"/>
    </source>
</evidence>
<dbReference type="Pfam" id="PF16353">
    <property type="entry name" value="LacZ_4"/>
    <property type="match status" value="1"/>
</dbReference>
<evidence type="ECO:0000256" key="2">
    <source>
        <dbReference type="ARBA" id="ARBA00007401"/>
    </source>
</evidence>
<dbReference type="SUPFAM" id="SSF49303">
    <property type="entry name" value="beta-Galactosidase/glucuronidase domain"/>
    <property type="match status" value="2"/>
</dbReference>
<evidence type="ECO:0000256" key="5">
    <source>
        <dbReference type="ARBA" id="ARBA00023295"/>
    </source>
</evidence>
<evidence type="ECO:0000256" key="1">
    <source>
        <dbReference type="ARBA" id="ARBA00001412"/>
    </source>
</evidence>
<feature type="domain" description="Beta galactosidase small chain/" evidence="9">
    <location>
        <begin position="803"/>
        <end position="1078"/>
    </location>
</feature>
<dbReference type="EMBL" id="JBELOE010000150">
    <property type="protein sequence ID" value="MER2491753.1"/>
    <property type="molecule type" value="Genomic_DNA"/>
</dbReference>
<dbReference type="InterPro" id="IPR006103">
    <property type="entry name" value="Glyco_hydro_2_cat"/>
</dbReference>
<evidence type="ECO:0000256" key="6">
    <source>
        <dbReference type="ARBA" id="ARBA00032230"/>
    </source>
</evidence>
<feature type="chain" id="PRO_5045099570" description="Beta-galactosidase" evidence="8">
    <location>
        <begin position="25"/>
        <end position="1082"/>
    </location>
</feature>
<evidence type="ECO:0000313" key="11">
    <source>
        <dbReference type="Proteomes" id="UP001467690"/>
    </source>
</evidence>
<dbReference type="PROSITE" id="PS00608">
    <property type="entry name" value="GLYCOSYL_HYDROL_F2_2"/>
    <property type="match status" value="1"/>
</dbReference>
<dbReference type="EC" id="3.2.1.23" evidence="3 7"/>
<dbReference type="RefSeq" id="WP_185976802.1">
    <property type="nucleotide sequence ID" value="NZ_CP041661.1"/>
</dbReference>
<evidence type="ECO:0000259" key="9">
    <source>
        <dbReference type="SMART" id="SM01038"/>
    </source>
</evidence>
<dbReference type="Gene3D" id="2.60.40.10">
    <property type="entry name" value="Immunoglobulins"/>
    <property type="match status" value="2"/>
</dbReference>
<dbReference type="InterPro" id="IPR013783">
    <property type="entry name" value="Ig-like_fold"/>
</dbReference>
<dbReference type="SUPFAM" id="SSF74650">
    <property type="entry name" value="Galactose mutarotase-like"/>
    <property type="match status" value="1"/>
</dbReference>
<keyword evidence="5 7" id="KW-0326">Glycosidase</keyword>
<comment type="similarity">
    <text evidence="2 7">Belongs to the glycosyl hydrolase 2 family.</text>
</comment>
<dbReference type="InterPro" id="IPR032312">
    <property type="entry name" value="LacZ_4"/>
</dbReference>
<dbReference type="InterPro" id="IPR006102">
    <property type="entry name" value="Ig-like_GH2"/>
</dbReference>
<evidence type="ECO:0000256" key="7">
    <source>
        <dbReference type="RuleBase" id="RU361154"/>
    </source>
</evidence>
<dbReference type="Gene3D" id="2.70.98.10">
    <property type="match status" value="1"/>
</dbReference>